<dbReference type="GO" id="GO:0070286">
    <property type="term" value="P:axonemal dynein complex assembly"/>
    <property type="evidence" value="ECO:0007669"/>
    <property type="project" value="UniProtKB-UniRule"/>
</dbReference>
<dbReference type="InterPro" id="IPR041442">
    <property type="entry name" value="PIH1D1/2/3_CS-like"/>
</dbReference>
<evidence type="ECO:0000259" key="6">
    <source>
        <dbReference type="Pfam" id="PF18201"/>
    </source>
</evidence>
<keyword evidence="1 3" id="KW-0963">Cytoplasm</keyword>
<dbReference type="RefSeq" id="XP_010877802.2">
    <property type="nucleotide sequence ID" value="XM_010879500.3"/>
</dbReference>
<evidence type="ECO:0000313" key="7">
    <source>
        <dbReference type="Ensembl" id="ENSELUP00000036870.3"/>
    </source>
</evidence>
<dbReference type="InterPro" id="IPR012981">
    <property type="entry name" value="PIH1_N"/>
</dbReference>
<feature type="compositionally biased region" description="Polar residues" evidence="4">
    <location>
        <begin position="501"/>
        <end position="512"/>
    </location>
</feature>
<evidence type="ECO:0000259" key="5">
    <source>
        <dbReference type="Pfam" id="PF08190"/>
    </source>
</evidence>
<dbReference type="GO" id="GO:0060285">
    <property type="term" value="P:cilium-dependent cell motility"/>
    <property type="evidence" value="ECO:0007669"/>
    <property type="project" value="UniProtKB-UniRule"/>
</dbReference>
<keyword evidence="8" id="KW-1185">Reference proteome</keyword>
<dbReference type="InterPro" id="IPR034727">
    <property type="entry name" value="Kintoun"/>
</dbReference>
<dbReference type="HAMAP" id="MF_03069">
    <property type="entry name" value="Kintoun"/>
    <property type="match status" value="1"/>
</dbReference>
<dbReference type="AlphaFoldDB" id="A0A3P9A815"/>
<feature type="compositionally biased region" description="Basic and acidic residues" evidence="4">
    <location>
        <begin position="560"/>
        <end position="574"/>
    </location>
</feature>
<reference evidence="7" key="3">
    <citation type="submission" date="2025-08" db="UniProtKB">
        <authorList>
            <consortium name="Ensembl"/>
        </authorList>
    </citation>
    <scope>IDENTIFICATION</scope>
</reference>
<dbReference type="PANTHER" id="PTHR22997">
    <property type="entry name" value="PIH1 DOMAIN-CONTAINING PROTEIN 1"/>
    <property type="match status" value="1"/>
</dbReference>
<feature type="compositionally biased region" description="Basic and acidic residues" evidence="4">
    <location>
        <begin position="517"/>
        <end position="534"/>
    </location>
</feature>
<dbReference type="PANTHER" id="PTHR22997:SF3">
    <property type="entry name" value="PROTEIN KINTOUN"/>
    <property type="match status" value="1"/>
</dbReference>
<comment type="function">
    <text evidence="3">Required for cytoplasmic pre-assembly of axonemal dyneins, thereby playing a central role in motility in cilia and flagella. Involved in pre-assembly of dynein arm complexes in the cytoplasm before intraflagellar transport loads them for the ciliary compartment.</text>
</comment>
<comment type="similarity">
    <text evidence="3">Belongs to the PIH1 family. Kintoun subfamily.</text>
</comment>
<sequence>MEFGSKLKDLNMTPDEIGRFTKAFQNEEFREMLHEYAEEISKPESKKKYEEDIKRLEQERGMDIQFIHPKPYRVLKTSVDGKQKCFINVCSNDMIGKPEFRSVNEDGRVGQNWSLPHSLTPGRQDRDAKGNEYTIYDVVFHPDTLHMAGKHSRFMEMVDSAAVEAVENGGKVKLDRNNVRVLKTKYKGAPHAAVMRKPIPGQHAKEKQSPLDHLSFPYPDGTRSDTVTEQESPKPKPGKIQSDINISLRQQNTSLAKEPTKPHYALKYRSFIDLQDFRCSRDSAQSPRPREVVITIDLPLLRSAKDADLDVTEKRVLLQSTKPAYRLDLPMAYPVDENNGEAKFNKQTKQLIVTLPVLPLKEPTLDGVSGQQLFVHGEEEIRENRGDSLEQLEGTTHVREDIANHTSCGEEDILEEYHSETTSSLHSENKVITLLEEKELSEHSAEEDRQNKLRRVDPHQAGISESRDAGCTDQTEGQPDNETSLQEVESCLRERFDAISSLDSSDQPTVTDNETEETVHVSEHVRRAQALRHDDDEDDRPGGQISQDSDGTPQPSVLRETNRDGEEVVIRDHTTSAGFTFQNPLLYELD</sequence>
<dbReference type="GeneID" id="105015982"/>
<name>A0A3P9A815_ESOLU</name>
<feature type="compositionally biased region" description="Polar residues" evidence="4">
    <location>
        <begin position="544"/>
        <end position="555"/>
    </location>
</feature>
<evidence type="ECO:0000256" key="3">
    <source>
        <dbReference type="HAMAP-Rule" id="MF_03069"/>
    </source>
</evidence>
<evidence type="ECO:0000256" key="2">
    <source>
        <dbReference type="ARBA" id="ARBA00024190"/>
    </source>
</evidence>
<dbReference type="GO" id="GO:0003351">
    <property type="term" value="P:epithelial cilium movement involved in extracellular fluid movement"/>
    <property type="evidence" value="ECO:0007669"/>
    <property type="project" value="TreeGrafter"/>
</dbReference>
<feature type="region of interest" description="Disordered" evidence="4">
    <location>
        <begin position="499"/>
        <end position="590"/>
    </location>
</feature>
<reference evidence="7" key="4">
    <citation type="submission" date="2025-09" db="UniProtKB">
        <authorList>
            <consortium name="Ensembl"/>
        </authorList>
    </citation>
    <scope>IDENTIFICATION</scope>
</reference>
<dbReference type="OrthoDB" id="546764at2759"/>
<dbReference type="Proteomes" id="UP000265140">
    <property type="component" value="Chromosome 15"/>
</dbReference>
<evidence type="ECO:0000256" key="1">
    <source>
        <dbReference type="ARBA" id="ARBA00022490"/>
    </source>
</evidence>
<reference evidence="8" key="1">
    <citation type="journal article" date="2014" name="PLoS ONE">
        <title>The genome and linkage map of the northern pike (Esox lucius): conserved synteny revealed between the salmonid sister group and the Neoteleostei.</title>
        <authorList>
            <person name="Rondeau E.B."/>
            <person name="Minkley D.R."/>
            <person name="Leong J.S."/>
            <person name="Messmer A.M."/>
            <person name="Jantzen J.R."/>
            <person name="von Schalburg K.R."/>
            <person name="Lemon C."/>
            <person name="Bird N.H."/>
            <person name="Koop B.F."/>
        </authorList>
    </citation>
    <scope>NUCLEOTIDE SEQUENCE</scope>
</reference>
<dbReference type="Bgee" id="ENSELUG00000016309">
    <property type="expression patterns" value="Expressed in mesonephros and 3 other cell types or tissues"/>
</dbReference>
<comment type="subcellular location">
    <subcellularLocation>
        <location evidence="3">Cytoplasm</location>
    </subcellularLocation>
    <subcellularLocation>
        <location evidence="2">Dynein axonemal particle</location>
    </subcellularLocation>
    <text evidence="3">Localizes in the apical cytoplasm around the gamma-tubulin-positive pericentriolar region, not in the cilia.</text>
</comment>
<dbReference type="OMA" id="RGKEDTP"/>
<feature type="domain" description="PIH1 N-terminal" evidence="5">
    <location>
        <begin position="40"/>
        <end position="202"/>
    </location>
</feature>
<dbReference type="Pfam" id="PF18201">
    <property type="entry name" value="PIH1_CS"/>
    <property type="match status" value="1"/>
</dbReference>
<dbReference type="InParanoid" id="A0A3P9A815"/>
<feature type="domain" description="PIH1D1/2/3 CS-like" evidence="6">
    <location>
        <begin position="259"/>
        <end position="358"/>
    </location>
</feature>
<protein>
    <recommendedName>
        <fullName evidence="3">Protein kintoun</fullName>
    </recommendedName>
    <alternativeName>
        <fullName evidence="3">Dynein assembly factor 2, axonemal</fullName>
    </alternativeName>
</protein>
<gene>
    <name evidence="3 7" type="primary">DNAAF2</name>
    <name evidence="3" type="synonym">KTU</name>
</gene>
<dbReference type="Ensembl" id="ENSELUT00000039794.3">
    <property type="protein sequence ID" value="ENSELUP00000036870.3"/>
    <property type="gene ID" value="ENSELUG00000016309.3"/>
</dbReference>
<accession>A0A3P9A815</accession>
<feature type="compositionally biased region" description="Polar residues" evidence="4">
    <location>
        <begin position="472"/>
        <end position="486"/>
    </location>
</feature>
<proteinExistence type="inferred from homology"/>
<feature type="region of interest" description="Disordered" evidence="4">
    <location>
        <begin position="195"/>
        <end position="244"/>
    </location>
</feature>
<dbReference type="GO" id="GO:0120293">
    <property type="term" value="C:dynein axonemal particle"/>
    <property type="evidence" value="ECO:0007669"/>
    <property type="project" value="UniProtKB-SubCell"/>
</dbReference>
<organism evidence="7 8">
    <name type="scientific">Esox lucius</name>
    <name type="common">Northern pike</name>
    <dbReference type="NCBI Taxonomy" id="8010"/>
    <lineage>
        <taxon>Eukaryota</taxon>
        <taxon>Metazoa</taxon>
        <taxon>Chordata</taxon>
        <taxon>Craniata</taxon>
        <taxon>Vertebrata</taxon>
        <taxon>Euteleostomi</taxon>
        <taxon>Actinopterygii</taxon>
        <taxon>Neopterygii</taxon>
        <taxon>Teleostei</taxon>
        <taxon>Protacanthopterygii</taxon>
        <taxon>Esociformes</taxon>
        <taxon>Esocidae</taxon>
        <taxon>Esox</taxon>
    </lineage>
</organism>
<dbReference type="InterPro" id="IPR050734">
    <property type="entry name" value="PIH1/Kintoun_subfamily"/>
</dbReference>
<dbReference type="GeneTree" id="ENSGT00510000048466"/>
<feature type="compositionally biased region" description="Basic and acidic residues" evidence="4">
    <location>
        <begin position="436"/>
        <end position="458"/>
    </location>
</feature>
<reference evidence="7" key="2">
    <citation type="submission" date="2020-02" db="EMBL/GenBank/DDBJ databases">
        <title>Esox lucius (northern pike) genome, fEsoLuc1, primary haplotype.</title>
        <authorList>
            <person name="Myers G."/>
            <person name="Karagic N."/>
            <person name="Meyer A."/>
            <person name="Pippel M."/>
            <person name="Reichard M."/>
            <person name="Winkler S."/>
            <person name="Tracey A."/>
            <person name="Sims Y."/>
            <person name="Howe K."/>
            <person name="Rhie A."/>
            <person name="Formenti G."/>
            <person name="Durbin R."/>
            <person name="Fedrigo O."/>
            <person name="Jarvis E.D."/>
        </authorList>
    </citation>
    <scope>NUCLEOTIDE SEQUENCE [LARGE SCALE GENOMIC DNA]</scope>
</reference>
<dbReference type="GO" id="GO:0005576">
    <property type="term" value="C:extracellular region"/>
    <property type="evidence" value="ECO:0007669"/>
    <property type="project" value="GOC"/>
</dbReference>
<evidence type="ECO:0000256" key="4">
    <source>
        <dbReference type="SAM" id="MobiDB-lite"/>
    </source>
</evidence>
<dbReference type="Pfam" id="PF08190">
    <property type="entry name" value="PIH1"/>
    <property type="match status" value="1"/>
</dbReference>
<feature type="region of interest" description="Disordered" evidence="4">
    <location>
        <begin position="436"/>
        <end position="486"/>
    </location>
</feature>
<evidence type="ECO:0000313" key="8">
    <source>
        <dbReference type="Proteomes" id="UP000265140"/>
    </source>
</evidence>